<proteinExistence type="predicted"/>
<sequence length="104" mass="11760">MDLSSVSGVGFVFNSGKTMWVSDKNGSSDCYGYRLFLEKLTGFFVPVKSGVVELASLKMVQEDHSVLESIGELEKILKEHKKDYVDMHRTTEQERDSIEHEVLS</sequence>
<keyword evidence="2" id="KW-0804">Transcription</keyword>
<keyword evidence="1" id="KW-0805">Transcription regulation</keyword>
<dbReference type="AlphaFoldDB" id="A0AAN8ZEI8"/>
<gene>
    <name evidence="4" type="ORF">RJ641_031337</name>
</gene>
<dbReference type="InterPro" id="IPR025610">
    <property type="entry name" value="MYC/MYB_N"/>
</dbReference>
<dbReference type="EMBL" id="JBAMMX010000006">
    <property type="protein sequence ID" value="KAK6937829.1"/>
    <property type="molecule type" value="Genomic_DNA"/>
</dbReference>
<reference evidence="4 5" key="1">
    <citation type="submission" date="2023-12" db="EMBL/GenBank/DDBJ databases">
        <title>A high-quality genome assembly for Dillenia turbinata (Dilleniales).</title>
        <authorList>
            <person name="Chanderbali A."/>
        </authorList>
    </citation>
    <scope>NUCLEOTIDE SEQUENCE [LARGE SCALE GENOMIC DNA]</scope>
    <source>
        <strain evidence="4">LSX21</strain>
        <tissue evidence="4">Leaf</tissue>
    </source>
</reference>
<organism evidence="4 5">
    <name type="scientific">Dillenia turbinata</name>
    <dbReference type="NCBI Taxonomy" id="194707"/>
    <lineage>
        <taxon>Eukaryota</taxon>
        <taxon>Viridiplantae</taxon>
        <taxon>Streptophyta</taxon>
        <taxon>Embryophyta</taxon>
        <taxon>Tracheophyta</taxon>
        <taxon>Spermatophyta</taxon>
        <taxon>Magnoliopsida</taxon>
        <taxon>eudicotyledons</taxon>
        <taxon>Gunneridae</taxon>
        <taxon>Pentapetalae</taxon>
        <taxon>Dilleniales</taxon>
        <taxon>Dilleniaceae</taxon>
        <taxon>Dillenia</taxon>
    </lineage>
</organism>
<evidence type="ECO:0000256" key="2">
    <source>
        <dbReference type="ARBA" id="ARBA00023163"/>
    </source>
</evidence>
<feature type="domain" description="Transcription factor MYC/MYB N-terminal" evidence="3">
    <location>
        <begin position="8"/>
        <end position="71"/>
    </location>
</feature>
<keyword evidence="5" id="KW-1185">Reference proteome</keyword>
<name>A0AAN8ZEI8_9MAGN</name>
<evidence type="ECO:0000313" key="5">
    <source>
        <dbReference type="Proteomes" id="UP001370490"/>
    </source>
</evidence>
<dbReference type="Proteomes" id="UP001370490">
    <property type="component" value="Unassembled WGS sequence"/>
</dbReference>
<dbReference type="Pfam" id="PF14215">
    <property type="entry name" value="bHLH-MYC_N"/>
    <property type="match status" value="1"/>
</dbReference>
<protein>
    <submittedName>
        <fullName evidence="4">SNARE-complex protein Syntaxin-18, N-terminal</fullName>
    </submittedName>
</protein>
<accession>A0AAN8ZEI8</accession>
<evidence type="ECO:0000256" key="1">
    <source>
        <dbReference type="ARBA" id="ARBA00023015"/>
    </source>
</evidence>
<evidence type="ECO:0000259" key="3">
    <source>
        <dbReference type="Pfam" id="PF14215"/>
    </source>
</evidence>
<comment type="caution">
    <text evidence="4">The sequence shown here is derived from an EMBL/GenBank/DDBJ whole genome shotgun (WGS) entry which is preliminary data.</text>
</comment>
<evidence type="ECO:0000313" key="4">
    <source>
        <dbReference type="EMBL" id="KAK6937829.1"/>
    </source>
</evidence>